<dbReference type="PROSITE" id="PS51819">
    <property type="entry name" value="VOC"/>
    <property type="match status" value="2"/>
</dbReference>
<dbReference type="InterPro" id="IPR029068">
    <property type="entry name" value="Glyas_Bleomycin-R_OHBP_Dase"/>
</dbReference>
<dbReference type="InterPro" id="IPR004360">
    <property type="entry name" value="Glyas_Fos-R_dOase_dom"/>
</dbReference>
<dbReference type="Gene3D" id="3.10.180.10">
    <property type="entry name" value="2,3-Dihydroxybiphenyl 1,2-Dioxygenase, domain 1"/>
    <property type="match status" value="2"/>
</dbReference>
<evidence type="ECO:0000313" key="2">
    <source>
        <dbReference type="EMBL" id="MFC4336673.1"/>
    </source>
</evidence>
<dbReference type="PANTHER" id="PTHR33993:SF10">
    <property type="entry name" value="CONSERVED PROTEIN"/>
    <property type="match status" value="1"/>
</dbReference>
<dbReference type="RefSeq" id="WP_380622825.1">
    <property type="nucleotide sequence ID" value="NZ_JBHSDK010000021.1"/>
</dbReference>
<feature type="domain" description="VOC" evidence="1">
    <location>
        <begin position="135"/>
        <end position="258"/>
    </location>
</feature>
<sequence length="261" mass="28195">MLTNHFLDGQPSWADVSGEDVPALAAFYEKVFGWQFISGGPEAGGYGMFTLDGKTVAAAGPCQENGPNWMLYFQTSDADETVARIEEAGGTVRQPVMQVFDAGRLAQATDPTGADFAVWEPMEVKGLDLVTHPGAFFWTELYTGDARKAKDFYQSVFGWRYNDQQMAPEDPMDVYSIVSVDGDEDKAQGGLVQLPESMLAESGPYWQPYFFVTDCDAVARAATEAGGQILMGPLSMPGVGRLASLTDPQGALFSVITPSPE</sequence>
<comment type="caution">
    <text evidence="2">The sequence shown here is derived from an EMBL/GenBank/DDBJ whole genome shotgun (WGS) entry which is preliminary data.</text>
</comment>
<dbReference type="CDD" id="cd07247">
    <property type="entry name" value="SgaA_N_like"/>
    <property type="match status" value="2"/>
</dbReference>
<keyword evidence="3" id="KW-1185">Reference proteome</keyword>
<dbReference type="InterPro" id="IPR052164">
    <property type="entry name" value="Anthracycline_SecMetBiosynth"/>
</dbReference>
<organism evidence="2 3">
    <name type="scientific">Salininema proteolyticum</name>
    <dbReference type="NCBI Taxonomy" id="1607685"/>
    <lineage>
        <taxon>Bacteria</taxon>
        <taxon>Bacillati</taxon>
        <taxon>Actinomycetota</taxon>
        <taxon>Actinomycetes</taxon>
        <taxon>Glycomycetales</taxon>
        <taxon>Glycomycetaceae</taxon>
        <taxon>Salininema</taxon>
    </lineage>
</organism>
<gene>
    <name evidence="2" type="ORF">ACFPET_15835</name>
</gene>
<feature type="domain" description="VOC" evidence="1">
    <location>
        <begin position="10"/>
        <end position="121"/>
    </location>
</feature>
<protein>
    <submittedName>
        <fullName evidence="2">VOC family protein</fullName>
    </submittedName>
</protein>
<dbReference type="Pfam" id="PF00903">
    <property type="entry name" value="Glyoxalase"/>
    <property type="match status" value="2"/>
</dbReference>
<name>A0ABV8U0P5_9ACTN</name>
<dbReference type="Proteomes" id="UP001595823">
    <property type="component" value="Unassembled WGS sequence"/>
</dbReference>
<dbReference type="SUPFAM" id="SSF54593">
    <property type="entry name" value="Glyoxalase/Bleomycin resistance protein/Dihydroxybiphenyl dioxygenase"/>
    <property type="match status" value="2"/>
</dbReference>
<reference evidence="3" key="1">
    <citation type="journal article" date="2019" name="Int. J. Syst. Evol. Microbiol.">
        <title>The Global Catalogue of Microorganisms (GCM) 10K type strain sequencing project: providing services to taxonomists for standard genome sequencing and annotation.</title>
        <authorList>
            <consortium name="The Broad Institute Genomics Platform"/>
            <consortium name="The Broad Institute Genome Sequencing Center for Infectious Disease"/>
            <person name="Wu L."/>
            <person name="Ma J."/>
        </authorList>
    </citation>
    <scope>NUCLEOTIDE SEQUENCE [LARGE SCALE GENOMIC DNA]</scope>
    <source>
        <strain evidence="3">IBRC-M 10908</strain>
    </source>
</reference>
<evidence type="ECO:0000313" key="3">
    <source>
        <dbReference type="Proteomes" id="UP001595823"/>
    </source>
</evidence>
<evidence type="ECO:0000259" key="1">
    <source>
        <dbReference type="PROSITE" id="PS51819"/>
    </source>
</evidence>
<dbReference type="PANTHER" id="PTHR33993">
    <property type="entry name" value="GLYOXALASE-RELATED"/>
    <property type="match status" value="1"/>
</dbReference>
<accession>A0ABV8U0P5</accession>
<dbReference type="EMBL" id="JBHSDK010000021">
    <property type="protein sequence ID" value="MFC4336673.1"/>
    <property type="molecule type" value="Genomic_DNA"/>
</dbReference>
<proteinExistence type="predicted"/>
<dbReference type="InterPro" id="IPR037523">
    <property type="entry name" value="VOC_core"/>
</dbReference>